<dbReference type="InterPro" id="IPR008966">
    <property type="entry name" value="Adhesion_dom_sf"/>
</dbReference>
<reference evidence="3 4" key="1">
    <citation type="submission" date="2014-05" db="EMBL/GenBank/DDBJ databases">
        <title>ATOL: Assembling a taxonomically balanced genome-scale reconstruction of the evolutionary history of the Enterobacteriaceae.</title>
        <authorList>
            <person name="Plunkett G.III."/>
            <person name="Neeno-Eckwall E.C."/>
            <person name="Glasner J.D."/>
            <person name="Perna N.T."/>
        </authorList>
    </citation>
    <scope>NUCLEOTIDE SEQUENCE [LARGE SCALE GENOMIC DNA]</scope>
    <source>
        <strain evidence="3 4">ATCC 33301</strain>
    </source>
</reference>
<name>A0A085JAI0_9GAMM</name>
<sequence>MQVITLNVAKKRNRAMTLLMLLLSATASAGDYPITVNFSGEYVTETCEIKINGSGSNEAVTLPRLTTAALSNSGGEGGKTGFTVTLAECPGFTSVNLLFSSAYSPADSATGNLLNQTGNEYSRNVQLRIRKEDNSQIVIDDRNTAQQYRIWFANTPVTHQFYVSYFSDNSGPVTAGKVHAIAGITVDYH</sequence>
<organism evidence="3 4">
    <name type="scientific">Tatumella ptyseos ATCC 33301</name>
    <dbReference type="NCBI Taxonomy" id="1005995"/>
    <lineage>
        <taxon>Bacteria</taxon>
        <taxon>Pseudomonadati</taxon>
        <taxon>Pseudomonadota</taxon>
        <taxon>Gammaproteobacteria</taxon>
        <taxon>Enterobacterales</taxon>
        <taxon>Erwiniaceae</taxon>
        <taxon>Tatumella</taxon>
    </lineage>
</organism>
<evidence type="ECO:0000259" key="2">
    <source>
        <dbReference type="Pfam" id="PF00419"/>
    </source>
</evidence>
<proteinExistence type="predicted"/>
<dbReference type="GO" id="GO:0043709">
    <property type="term" value="P:cell adhesion involved in single-species biofilm formation"/>
    <property type="evidence" value="ECO:0007669"/>
    <property type="project" value="TreeGrafter"/>
</dbReference>
<dbReference type="InterPro" id="IPR000259">
    <property type="entry name" value="Adhesion_dom_fimbrial"/>
</dbReference>
<dbReference type="Proteomes" id="UP000028602">
    <property type="component" value="Unassembled WGS sequence"/>
</dbReference>
<dbReference type="InterPro" id="IPR036937">
    <property type="entry name" value="Adhesion_dom_fimbrial_sf"/>
</dbReference>
<evidence type="ECO:0000313" key="4">
    <source>
        <dbReference type="Proteomes" id="UP000028602"/>
    </source>
</evidence>
<dbReference type="InterPro" id="IPR050263">
    <property type="entry name" value="Bact_Fimbrial_Adh_Pro"/>
</dbReference>
<evidence type="ECO:0000313" key="3">
    <source>
        <dbReference type="EMBL" id="KFD17476.1"/>
    </source>
</evidence>
<dbReference type="RefSeq" id="WP_051170721.1">
    <property type="nucleotide sequence ID" value="NZ_ATMJ01000013.1"/>
</dbReference>
<dbReference type="AlphaFoldDB" id="A0A085JAI0"/>
<feature type="signal peptide" evidence="1">
    <location>
        <begin position="1"/>
        <end position="29"/>
    </location>
</feature>
<comment type="caution">
    <text evidence="3">The sequence shown here is derived from an EMBL/GenBank/DDBJ whole genome shotgun (WGS) entry which is preliminary data.</text>
</comment>
<dbReference type="PANTHER" id="PTHR33420:SF10">
    <property type="entry name" value="FIMBRIAE MAJOR SUBUNIT"/>
    <property type="match status" value="1"/>
</dbReference>
<protein>
    <submittedName>
        <fullName evidence="3">Fimbrial subunit</fullName>
    </submittedName>
</protein>
<dbReference type="GO" id="GO:0009289">
    <property type="term" value="C:pilus"/>
    <property type="evidence" value="ECO:0007669"/>
    <property type="project" value="InterPro"/>
</dbReference>
<dbReference type="EMBL" id="JMPR01000047">
    <property type="protein sequence ID" value="KFD17476.1"/>
    <property type="molecule type" value="Genomic_DNA"/>
</dbReference>
<gene>
    <name evidence="3" type="ORF">GTPT_3081</name>
</gene>
<feature type="domain" description="Fimbrial-type adhesion" evidence="2">
    <location>
        <begin position="37"/>
        <end position="188"/>
    </location>
</feature>
<feature type="chain" id="PRO_5001793487" evidence="1">
    <location>
        <begin position="30"/>
        <end position="189"/>
    </location>
</feature>
<evidence type="ECO:0000256" key="1">
    <source>
        <dbReference type="SAM" id="SignalP"/>
    </source>
</evidence>
<dbReference type="PANTHER" id="PTHR33420">
    <property type="entry name" value="FIMBRIAL SUBUNIT ELFA-RELATED"/>
    <property type="match status" value="1"/>
</dbReference>
<accession>A0A085JAI0</accession>
<dbReference type="OrthoDB" id="7030999at2"/>
<keyword evidence="4" id="KW-1185">Reference proteome</keyword>
<dbReference type="Gene3D" id="2.60.40.1090">
    <property type="entry name" value="Fimbrial-type adhesion domain"/>
    <property type="match status" value="1"/>
</dbReference>
<dbReference type="Pfam" id="PF00419">
    <property type="entry name" value="Fimbrial"/>
    <property type="match status" value="1"/>
</dbReference>
<dbReference type="SUPFAM" id="SSF49401">
    <property type="entry name" value="Bacterial adhesins"/>
    <property type="match status" value="1"/>
</dbReference>
<keyword evidence="1" id="KW-0732">Signal</keyword>
<dbReference type="eggNOG" id="COG3539">
    <property type="taxonomic scope" value="Bacteria"/>
</dbReference>